<comment type="caution">
    <text evidence="5">The sequence shown here is derived from an EMBL/GenBank/DDBJ whole genome shotgun (WGS) entry which is preliminary data.</text>
</comment>
<dbReference type="PANTHER" id="PTHR30024:SF47">
    <property type="entry name" value="TAURINE-BINDING PERIPLASMIC PROTEIN"/>
    <property type="match status" value="1"/>
</dbReference>
<gene>
    <name evidence="5" type="ORF">DF183_11995</name>
</gene>
<evidence type="ECO:0000256" key="3">
    <source>
        <dbReference type="ARBA" id="ARBA00022729"/>
    </source>
</evidence>
<organism evidence="5 6">
    <name type="scientific">Alcaligenes faecalis</name>
    <dbReference type="NCBI Taxonomy" id="511"/>
    <lineage>
        <taxon>Bacteria</taxon>
        <taxon>Pseudomonadati</taxon>
        <taxon>Pseudomonadota</taxon>
        <taxon>Betaproteobacteria</taxon>
        <taxon>Burkholderiales</taxon>
        <taxon>Alcaligenaceae</taxon>
        <taxon>Alcaligenes</taxon>
    </lineage>
</organism>
<dbReference type="EMBL" id="QEXO01000003">
    <property type="protein sequence ID" value="PWE13878.1"/>
    <property type="molecule type" value="Genomic_DNA"/>
</dbReference>
<feature type="signal peptide" evidence="4">
    <location>
        <begin position="1"/>
        <end position="21"/>
    </location>
</feature>
<dbReference type="SUPFAM" id="SSF53850">
    <property type="entry name" value="Periplasmic binding protein-like II"/>
    <property type="match status" value="1"/>
</dbReference>
<dbReference type="Pfam" id="PF13379">
    <property type="entry name" value="NMT1_2"/>
    <property type="match status" value="1"/>
</dbReference>
<reference evidence="5 6" key="1">
    <citation type="submission" date="2018-05" db="EMBL/GenBank/DDBJ databases">
        <title>Genome Sequence of an Efficient Indole-Degrading Bacterium, Alcaligenes sp.YBY.</title>
        <authorList>
            <person name="Yang B."/>
        </authorList>
    </citation>
    <scope>NUCLEOTIDE SEQUENCE [LARGE SCALE GENOMIC DNA]</scope>
    <source>
        <strain evidence="5 6">YBY</strain>
    </source>
</reference>
<evidence type="ECO:0000313" key="6">
    <source>
        <dbReference type="Proteomes" id="UP000245216"/>
    </source>
</evidence>
<feature type="chain" id="PRO_5015414188" evidence="4">
    <location>
        <begin position="22"/>
        <end position="337"/>
    </location>
</feature>
<evidence type="ECO:0000256" key="1">
    <source>
        <dbReference type="ARBA" id="ARBA00004418"/>
    </source>
</evidence>
<dbReference type="RefSeq" id="WP_109089179.1">
    <property type="nucleotide sequence ID" value="NZ_QEXO01000003.1"/>
</dbReference>
<dbReference type="STRING" id="511.UZ73_12925"/>
<proteinExistence type="inferred from homology"/>
<comment type="similarity">
    <text evidence="2">Belongs to the bacterial solute-binding protein SsuA/TauA family.</text>
</comment>
<comment type="subcellular location">
    <subcellularLocation>
        <location evidence="1">Periplasm</location>
    </subcellularLocation>
</comment>
<dbReference type="AlphaFoldDB" id="A0A2U2BIN0"/>
<accession>A0A2U2BIN0</accession>
<dbReference type="PANTHER" id="PTHR30024">
    <property type="entry name" value="ALIPHATIC SULFONATES-BINDING PROTEIN-RELATED"/>
    <property type="match status" value="1"/>
</dbReference>
<dbReference type="GO" id="GO:0042597">
    <property type="term" value="C:periplasmic space"/>
    <property type="evidence" value="ECO:0007669"/>
    <property type="project" value="UniProtKB-SubCell"/>
</dbReference>
<sequence length="337" mass="36152">MFSRYLAPSLLALSVSFSAQAAEQALEIGYLPIMPAAQLFVSLGSGDLLPEGQAEPKLVQFQSGPALTQALIAGQLDVAYVGIGPALVAKAKEADVKVVASNIVEQVSVVAIGDLAAYLDADKPDFAAAVAKFTQEKGHKPKVASYPKGAVPEAALQYWLRNMLKVDSNVVEVIYQGEAQIQQALSNHAVDAAAILEPTVSQILQRQPDAKIVAHGGELFPNEPGSVLLVREGLIKSNPDLVQHLVNAHLRATAMLRDEPAKATPYVQKYVGGGRLPKDIVQAAIERSRDQFQPDPRKIIDGTVQLQDFQVSLGTLATKLDDVDSLFDIRFYEKAAP</sequence>
<reference evidence="5 6" key="2">
    <citation type="submission" date="2018-05" db="EMBL/GenBank/DDBJ databases">
        <authorList>
            <person name="Lanie J.A."/>
            <person name="Ng W.-L."/>
            <person name="Kazmierczak K.M."/>
            <person name="Andrzejewski T.M."/>
            <person name="Davidsen T.M."/>
            <person name="Wayne K.J."/>
            <person name="Tettelin H."/>
            <person name="Glass J.I."/>
            <person name="Rusch D."/>
            <person name="Podicherti R."/>
            <person name="Tsui H.-C.T."/>
            <person name="Winkler M.E."/>
        </authorList>
    </citation>
    <scope>NUCLEOTIDE SEQUENCE [LARGE SCALE GENOMIC DNA]</scope>
    <source>
        <strain evidence="5 6">YBY</strain>
    </source>
</reference>
<name>A0A2U2BIN0_ALCFA</name>
<evidence type="ECO:0000256" key="4">
    <source>
        <dbReference type="SAM" id="SignalP"/>
    </source>
</evidence>
<keyword evidence="3 4" id="KW-0732">Signal</keyword>
<dbReference type="Gene3D" id="3.40.190.10">
    <property type="entry name" value="Periplasmic binding protein-like II"/>
    <property type="match status" value="2"/>
</dbReference>
<dbReference type="Proteomes" id="UP000245216">
    <property type="component" value="Unassembled WGS sequence"/>
</dbReference>
<evidence type="ECO:0000256" key="2">
    <source>
        <dbReference type="ARBA" id="ARBA00010742"/>
    </source>
</evidence>
<evidence type="ECO:0000313" key="5">
    <source>
        <dbReference type="EMBL" id="PWE13878.1"/>
    </source>
</evidence>
<protein>
    <submittedName>
        <fullName evidence="5">ABC transporter substrate-binding protein</fullName>
    </submittedName>
</protein>